<dbReference type="EMBL" id="FSRG01000003">
    <property type="protein sequence ID" value="SIN79964.1"/>
    <property type="molecule type" value="Genomic_DNA"/>
</dbReference>
<feature type="transmembrane region" description="Helical" evidence="1">
    <location>
        <begin position="105"/>
        <end position="125"/>
    </location>
</feature>
<name>A0A1N6EAB7_9BACT</name>
<protein>
    <submittedName>
        <fullName evidence="3">TadE-like protein</fullName>
    </submittedName>
</protein>
<gene>
    <name evidence="3" type="ORF">SAMN02745161_0831</name>
</gene>
<keyword evidence="4" id="KW-1185">Reference proteome</keyword>
<keyword evidence="1" id="KW-0472">Membrane</keyword>
<keyword evidence="1" id="KW-1133">Transmembrane helix</keyword>
<keyword evidence="1" id="KW-0812">Transmembrane</keyword>
<dbReference type="Pfam" id="PF07811">
    <property type="entry name" value="TadE"/>
    <property type="match status" value="1"/>
</dbReference>
<evidence type="ECO:0000313" key="4">
    <source>
        <dbReference type="Proteomes" id="UP000184694"/>
    </source>
</evidence>
<organism evidence="3 4">
    <name type="scientific">Halodesulfovibrio marinisediminis DSM 17456</name>
    <dbReference type="NCBI Taxonomy" id="1121457"/>
    <lineage>
        <taxon>Bacteria</taxon>
        <taxon>Pseudomonadati</taxon>
        <taxon>Thermodesulfobacteriota</taxon>
        <taxon>Desulfovibrionia</taxon>
        <taxon>Desulfovibrionales</taxon>
        <taxon>Desulfovibrionaceae</taxon>
        <taxon>Halodesulfovibrio</taxon>
    </lineage>
</organism>
<dbReference type="RefSeq" id="WP_074215669.1">
    <property type="nucleotide sequence ID" value="NZ_FSRG01000003.1"/>
</dbReference>
<evidence type="ECO:0000256" key="1">
    <source>
        <dbReference type="SAM" id="Phobius"/>
    </source>
</evidence>
<reference evidence="4" key="1">
    <citation type="submission" date="2016-11" db="EMBL/GenBank/DDBJ databases">
        <authorList>
            <person name="Varghese N."/>
            <person name="Submissions S."/>
        </authorList>
    </citation>
    <scope>NUCLEOTIDE SEQUENCE [LARGE SCALE GENOMIC DNA]</scope>
    <source>
        <strain evidence="4">DSM 17456</strain>
    </source>
</reference>
<dbReference type="InterPro" id="IPR012495">
    <property type="entry name" value="TadE-like_dom"/>
</dbReference>
<sequence length="135" mass="14654">MLSSRRQFCSERGAAAIEMALMLPILLLLVFGTIEIGRFYWAKHAVVHAANEGARLAVLPDVTQQEIDEVVAFYLSDWDPTVVPTVTPIPATANAPAAIKVTVSIPFSFIILPNFITGAFGVQAISHSVTMRSEK</sequence>
<feature type="transmembrane region" description="Helical" evidence="1">
    <location>
        <begin position="21"/>
        <end position="41"/>
    </location>
</feature>
<dbReference type="AlphaFoldDB" id="A0A1N6EAB7"/>
<accession>A0A1N6EAB7</accession>
<dbReference type="STRING" id="1121457.SAMN02745161_0831"/>
<feature type="domain" description="TadE-like" evidence="2">
    <location>
        <begin position="13"/>
        <end position="55"/>
    </location>
</feature>
<evidence type="ECO:0000313" key="3">
    <source>
        <dbReference type="EMBL" id="SIN79964.1"/>
    </source>
</evidence>
<proteinExistence type="predicted"/>
<dbReference type="OrthoDB" id="5461306at2"/>
<dbReference type="Proteomes" id="UP000184694">
    <property type="component" value="Unassembled WGS sequence"/>
</dbReference>
<evidence type="ECO:0000259" key="2">
    <source>
        <dbReference type="Pfam" id="PF07811"/>
    </source>
</evidence>